<organism evidence="4 5">
    <name type="scientific">Tangfeifania diversioriginum</name>
    <dbReference type="NCBI Taxonomy" id="1168035"/>
    <lineage>
        <taxon>Bacteria</taxon>
        <taxon>Pseudomonadati</taxon>
        <taxon>Bacteroidota</taxon>
        <taxon>Bacteroidia</taxon>
        <taxon>Marinilabiliales</taxon>
        <taxon>Prolixibacteraceae</taxon>
        <taxon>Tangfeifania</taxon>
    </lineage>
</organism>
<dbReference type="InterPro" id="IPR006626">
    <property type="entry name" value="PbH1"/>
</dbReference>
<dbReference type="SUPFAM" id="SSF51126">
    <property type="entry name" value="Pectin lyase-like"/>
    <property type="match status" value="4"/>
</dbReference>
<dbReference type="InterPro" id="IPR008965">
    <property type="entry name" value="CBM2/CBM3_carb-bd_dom_sf"/>
</dbReference>
<dbReference type="PROSITE" id="PS50825">
    <property type="entry name" value="HYR"/>
    <property type="match status" value="1"/>
</dbReference>
<dbReference type="Pfam" id="PF13573">
    <property type="entry name" value="SprB"/>
    <property type="match status" value="1"/>
</dbReference>
<dbReference type="Gene3D" id="2.60.40.10">
    <property type="entry name" value="Immunoglobulins"/>
    <property type="match status" value="2"/>
</dbReference>
<feature type="chain" id="PRO_5013110526" evidence="2">
    <location>
        <begin position="25"/>
        <end position="2068"/>
    </location>
</feature>
<proteinExistence type="predicted"/>
<dbReference type="InterPro" id="IPR012334">
    <property type="entry name" value="Pectin_lyas_fold"/>
</dbReference>
<dbReference type="InterPro" id="IPR025667">
    <property type="entry name" value="SprB_repeat"/>
</dbReference>
<evidence type="ECO:0000259" key="3">
    <source>
        <dbReference type="PROSITE" id="PS50825"/>
    </source>
</evidence>
<name>A0A1M6GZD3_9BACT</name>
<evidence type="ECO:0000313" key="5">
    <source>
        <dbReference type="Proteomes" id="UP000184050"/>
    </source>
</evidence>
<dbReference type="OrthoDB" id="1489355at2"/>
<dbReference type="InterPro" id="IPR013783">
    <property type="entry name" value="Ig-like_fold"/>
</dbReference>
<dbReference type="InterPro" id="IPR039448">
    <property type="entry name" value="Beta_helix"/>
</dbReference>
<dbReference type="InterPro" id="IPR003410">
    <property type="entry name" value="HYR_dom"/>
</dbReference>
<dbReference type="NCBIfam" id="TIGR04183">
    <property type="entry name" value="Por_Secre_tail"/>
    <property type="match status" value="1"/>
</dbReference>
<sequence length="2068" mass="214892">MKKLLLSFSVVLIFLFTGMQTTWAQATINVPTDQPTIQDAITAASANDIINVAAGTYNESFILDKTGLTLQGPNEALNGNDAGRAAEAIIEGVARVEADDVIIKGLVIDGANVAQTTNLTMRGILVANTNARDNVTIENNIIKNWVTGISLAGSSTFAWVDGATITGNLFVNNGVGSTENVDGLSITNNAFDNGGIGLGGGAVLAVPITGNDFSNGSRYISAATGVTADFDAMLSANTFDGGAYAELITGQWYDRAIFSTIQGAIDKAGAGSVAKVADGTYNENVTISDNISLISENGASSTIIDGDNSGSELGTILLKPGGNGISIGAVGQGFTIKGIDGPAGLEKAAIYFQGAQDNITIEGNIIEARGDAALLGEYNAANNNITITNNEITGQTFTGANPAGVGFGAQFSLPNVPRQLVTFGGGSGTTNTQNFTFTNNIISGIAGGMSITDDNGNTISPTEQGNTMVTLDLVGTNVITGNTFSGTTTRYAYALRVRGAGAYTITENNFTGSYPGFIFSDSNPITATCNWFGTTDESVISSKMDASITFIPYNISQGGACVGGLNYAVNIESPLASSNCGTLDVPVTVQDFNNVGAISLRLNYDDVLLSYNDVTLNTAIKSATQVGETGTQEGENKGQIRLAYFGDAVTLNDDDVLFTLHFDILSSTAGNSTTDLTWDKSSPGYCELAGPGGTPVYTSTFNDVTGVVIPERPVKNVDTGREYCKIQDAIDADETDNGDVIEVSAGEYVESVDVYKSVILKGADKNSTFIQAPSTLPAASDALSNIVYVHGSGISTEISGFTIEGPGPSGCGSIGRGIFVSDGAYANIHDNNILDIRDNPFSGCQNGIAIQIGRNALSSSGTAIIHNNIISGYQKGAIVVDNSGSNATITNNTITGTGTTDVTAQNGIQVSRGATATLGGNTISGNSFHEEGSQWDWGACGILLYQSGAVSLTGGNNISGNDQNYYAYDVAGNLILGAETFGASTAPVTFGYNIADYTNQNIDASQCTFAEGNPASAVLSELFDIEDRIWHSVDDQTISGFVNIKAGNVYVTHTESGAKIQYGIDAASVNDVIHVKEGTYSENITVDKDVTLLGANAGVACDTRGAESTIAGTGGAAVSVASDGVTIDGFEITNPTGNYAVNSTGNNNLLLQYNNVNDVGTSGTPGNVHAVAISMGSANTDDVKIQHNCISNINNAGNTHSGSGIAVGFSTATTDITNLYIGYNTISQVNSNNALDYASGGRGANGIILNVGANSTGKVTDGVVEYNTIHDLSGYWVHGVGLEGNTPGALVQNNLIYNLVSTYTDIPGVGVKVEDNTGAATVSVNNNSFTSLSPGILNAVSGATVNATCNWFAADVTEKSLGDVTVVPWLVDGTNSVASGPGFEPATACVACAISIDAVVTNVSCPGGADDGAIDVTVTNGVSPYTYSWTGPDGFTSPDEDISGLAAGTYNLLVTADNGCSKEKVVVVGTDADVTAPTITEALDVLTEEGCTDADVPVAKTTVAELEAMGVIIDDCTLDENMTVSYSDASAGTCPVVVTRTYTVTDASNNSVTVDQTINIEDNTPPSIACPPPIAVKMNDGCEYDPAIGSGIGVATATDNCSDAVDIQISNDITGNLTEGENFITWTAVDECNNSVTCTQKVTVIRNTLSGTVMYNNTAQTPMANVVLKLFDSNDDQVGDDVVTSETNPGNFEFTGLCAGDYTVVASDTSKVGYINATDAGAANAWGTAGGDIEYVQFLAGDVNDNLLINSTDAQAIQNYFVFGGSFTKPWEYWSAGSVIHSNYNPFSSNAIPPHPAAIEVVISGGDVTHDLYAQATGDFNGSFGPTLKSAGSSVRLSADRNMNVEENQVFNLPLRSEFAMEVGAVSMILDMPEDVVQVTGVQIAGSEVPVTWAMKDNELRIGWNSLNPVYVGENDAFVVLKLQTSANFTEGQLMDIGLVYNPLNELADGNFEPIENAALKVARVGNGLTDINEDLDIDKMTFSNYPNPFSESTTLMYTIPVDGKVNISVYNALGQLVTTIVDENQRTGRYTINNCGDELQPGMYISKLMLTNGTESMVSTIKLNVVK</sequence>
<dbReference type="Gene3D" id="2.160.20.10">
    <property type="entry name" value="Single-stranded right-handed beta-helix, Pectin lyase-like"/>
    <property type="match status" value="4"/>
</dbReference>
<dbReference type="SMART" id="SM00710">
    <property type="entry name" value="PbH1"/>
    <property type="match status" value="16"/>
</dbReference>
<dbReference type="Proteomes" id="UP000184050">
    <property type="component" value="Unassembled WGS sequence"/>
</dbReference>
<dbReference type="Gene3D" id="2.60.40.680">
    <property type="match status" value="1"/>
</dbReference>
<feature type="domain" description="HYR" evidence="3">
    <location>
        <begin position="1560"/>
        <end position="1646"/>
    </location>
</feature>
<protein>
    <submittedName>
        <fullName evidence="4">Por secretion system C-terminal sorting domain-containing protein</fullName>
    </submittedName>
</protein>
<dbReference type="RefSeq" id="WP_083578183.1">
    <property type="nucleotide sequence ID" value="NZ_FQZE01000012.1"/>
</dbReference>
<dbReference type="InterPro" id="IPR026444">
    <property type="entry name" value="Secre_tail"/>
</dbReference>
<keyword evidence="2" id="KW-0732">Signal</keyword>
<dbReference type="InterPro" id="IPR011050">
    <property type="entry name" value="Pectin_lyase_fold/virulence"/>
</dbReference>
<feature type="signal peptide" evidence="2">
    <location>
        <begin position="1"/>
        <end position="24"/>
    </location>
</feature>
<dbReference type="Pfam" id="PF13229">
    <property type="entry name" value="Beta_helix"/>
    <property type="match status" value="1"/>
</dbReference>
<reference evidence="4 5" key="1">
    <citation type="submission" date="2016-11" db="EMBL/GenBank/DDBJ databases">
        <authorList>
            <person name="Jaros S."/>
            <person name="Januszkiewicz K."/>
            <person name="Wedrychowicz H."/>
        </authorList>
    </citation>
    <scope>NUCLEOTIDE SEQUENCE [LARGE SCALE GENOMIC DNA]</scope>
    <source>
        <strain evidence="4 5">DSM 27063</strain>
    </source>
</reference>
<dbReference type="GO" id="GO:0030246">
    <property type="term" value="F:carbohydrate binding"/>
    <property type="evidence" value="ECO:0007669"/>
    <property type="project" value="InterPro"/>
</dbReference>
<dbReference type="EMBL" id="FQZE01000012">
    <property type="protein sequence ID" value="SHJ15308.1"/>
    <property type="molecule type" value="Genomic_DNA"/>
</dbReference>
<gene>
    <name evidence="4" type="ORF">SAMN05444280_11222</name>
</gene>
<accession>A0A1M6GZD3</accession>
<evidence type="ECO:0000256" key="1">
    <source>
        <dbReference type="ARBA" id="ARBA00022737"/>
    </source>
</evidence>
<dbReference type="SUPFAM" id="SSF49478">
    <property type="entry name" value="Cna protein B-type domain"/>
    <property type="match status" value="1"/>
</dbReference>
<dbReference type="Gene3D" id="2.60.40.4070">
    <property type="match status" value="1"/>
</dbReference>
<evidence type="ECO:0000313" key="4">
    <source>
        <dbReference type="EMBL" id="SHJ15308.1"/>
    </source>
</evidence>
<dbReference type="STRING" id="1168035.SAMN05444280_11222"/>
<dbReference type="SUPFAM" id="SSF49384">
    <property type="entry name" value="Carbohydrate-binding domain"/>
    <property type="match status" value="1"/>
</dbReference>
<keyword evidence="1" id="KW-0677">Repeat</keyword>
<evidence type="ECO:0000256" key="2">
    <source>
        <dbReference type="SAM" id="SignalP"/>
    </source>
</evidence>
<keyword evidence="5" id="KW-1185">Reference proteome</keyword>